<feature type="non-terminal residue" evidence="1">
    <location>
        <position position="1"/>
    </location>
</feature>
<name>A0A428RBW2_9HYPO</name>
<organism evidence="1 2">
    <name type="scientific">Fusarium oligoseptatum</name>
    <dbReference type="NCBI Taxonomy" id="2604345"/>
    <lineage>
        <taxon>Eukaryota</taxon>
        <taxon>Fungi</taxon>
        <taxon>Dikarya</taxon>
        <taxon>Ascomycota</taxon>
        <taxon>Pezizomycotina</taxon>
        <taxon>Sordariomycetes</taxon>
        <taxon>Hypocreomycetidae</taxon>
        <taxon>Hypocreales</taxon>
        <taxon>Nectriaceae</taxon>
        <taxon>Fusarium</taxon>
        <taxon>Fusarium solani species complex</taxon>
    </lineage>
</organism>
<dbReference type="AlphaFoldDB" id="A0A428RBW2"/>
<sequence>LDDLKDFMADIVSVQCLFSNTRRDKEKSAKSLRSAVKKWYRRTDHGSSSTNSHWFSTLLRRKPVFKFSTTIDNDDDYDDGCESTGFVFEFDVRVNVLGFYEHFQEWIKTEHQ</sequence>
<gene>
    <name evidence="1" type="ORF">CEP52_017882</name>
</gene>
<dbReference type="EMBL" id="NKCK01001112">
    <property type="protein sequence ID" value="RSL75019.1"/>
    <property type="molecule type" value="Genomic_DNA"/>
</dbReference>
<evidence type="ECO:0000313" key="2">
    <source>
        <dbReference type="Proteomes" id="UP000287144"/>
    </source>
</evidence>
<comment type="caution">
    <text evidence="1">The sequence shown here is derived from an EMBL/GenBank/DDBJ whole genome shotgun (WGS) entry which is preliminary data.</text>
</comment>
<reference evidence="1 2" key="1">
    <citation type="submission" date="2017-06" db="EMBL/GenBank/DDBJ databases">
        <title>Comparative genomic analysis of Ambrosia Fusariam Clade fungi.</title>
        <authorList>
            <person name="Stajich J.E."/>
            <person name="Carrillo J."/>
            <person name="Kijimoto T."/>
            <person name="Eskalen A."/>
            <person name="O'Donnell K."/>
            <person name="Kasson M."/>
        </authorList>
    </citation>
    <scope>NUCLEOTIDE SEQUENCE [LARGE SCALE GENOMIC DNA]</scope>
    <source>
        <strain evidence="1 2">NRRL62579</strain>
    </source>
</reference>
<accession>A0A428RBW2</accession>
<evidence type="ECO:0000313" key="1">
    <source>
        <dbReference type="EMBL" id="RSL75019.1"/>
    </source>
</evidence>
<proteinExistence type="predicted"/>
<keyword evidence="2" id="KW-1185">Reference proteome</keyword>
<dbReference type="Proteomes" id="UP000287144">
    <property type="component" value="Unassembled WGS sequence"/>
</dbReference>
<protein>
    <submittedName>
        <fullName evidence="1">Uncharacterized protein</fullName>
    </submittedName>
</protein>
<feature type="non-terminal residue" evidence="1">
    <location>
        <position position="112"/>
    </location>
</feature>